<dbReference type="AlphaFoldDB" id="A0A4V3I0L8"/>
<keyword evidence="4" id="KW-0503">Monooxygenase</keyword>
<proteinExistence type="predicted"/>
<dbReference type="GO" id="GO:0008726">
    <property type="term" value="F:alkanesulfonate monooxygenase activity"/>
    <property type="evidence" value="ECO:0007669"/>
    <property type="project" value="TreeGrafter"/>
</dbReference>
<evidence type="ECO:0000256" key="3">
    <source>
        <dbReference type="ARBA" id="ARBA00023002"/>
    </source>
</evidence>
<dbReference type="InterPro" id="IPR019921">
    <property type="entry name" value="Lucif-like_OxRdtase_Rv2161c"/>
</dbReference>
<evidence type="ECO:0000256" key="2">
    <source>
        <dbReference type="ARBA" id="ARBA00022643"/>
    </source>
</evidence>
<comment type="caution">
    <text evidence="6">The sequence shown here is derived from an EMBL/GenBank/DDBJ whole genome shotgun (WGS) entry which is preliminary data.</text>
</comment>
<sequence>MKIGVVAPVELGITAEPDKILEFARAAERLGFSEISVVEHAVVIGNTQSTYPYSPTGQSHLPDDVDIPDPLELLSFIAGATTTLGLSTGVLVLPDHHPVVLAKRLATLDRLSRGRLRICLGVGWMREEIEACGGDFDRRGRATDEAIAVMRELWSTDGPAAYDGEFYRFRDAYSYPKPTQPQGVPLYVGGHSKAAARRAGRLGNGFQPLGLVGEDLSAAVGVMRAAAADMGRDPAEIDLVLGHGLHRVDKAALGQAQQTGAGRMLLSASRRATTLEAVIDEMAQCATRLELAGPR</sequence>
<name>A0A4V3I0L8_9MYCO</name>
<dbReference type="GO" id="GO:0046306">
    <property type="term" value="P:alkanesulfonate catabolic process"/>
    <property type="evidence" value="ECO:0007669"/>
    <property type="project" value="TreeGrafter"/>
</dbReference>
<dbReference type="GO" id="GO:0052749">
    <property type="term" value="F:glucose-6-phosphate dehydrogenase (coenzyme F420) activity"/>
    <property type="evidence" value="ECO:0007669"/>
    <property type="project" value="UniProtKB-EC"/>
</dbReference>
<dbReference type="InterPro" id="IPR036661">
    <property type="entry name" value="Luciferase-like_sf"/>
</dbReference>
<gene>
    <name evidence="6" type="primary">fgd1_3</name>
    <name evidence="6" type="ORF">CCUG60884_03280</name>
</gene>
<evidence type="ECO:0000313" key="7">
    <source>
        <dbReference type="Proteomes" id="UP000294604"/>
    </source>
</evidence>
<dbReference type="InterPro" id="IPR011251">
    <property type="entry name" value="Luciferase-like_dom"/>
</dbReference>
<dbReference type="NCBIfam" id="TIGR03619">
    <property type="entry name" value="F420_Rv2161c"/>
    <property type="match status" value="1"/>
</dbReference>
<evidence type="ECO:0000313" key="6">
    <source>
        <dbReference type="EMBL" id="TEA02151.1"/>
    </source>
</evidence>
<evidence type="ECO:0000259" key="5">
    <source>
        <dbReference type="Pfam" id="PF00296"/>
    </source>
</evidence>
<dbReference type="PANTHER" id="PTHR42847">
    <property type="entry name" value="ALKANESULFONATE MONOOXYGENASE"/>
    <property type="match status" value="1"/>
</dbReference>
<dbReference type="EC" id="1.1.98.2" evidence="6"/>
<dbReference type="EMBL" id="PECL01000010">
    <property type="protein sequence ID" value="TEA02151.1"/>
    <property type="molecule type" value="Genomic_DNA"/>
</dbReference>
<protein>
    <submittedName>
        <fullName evidence="6">F420-dependent glucose-6-phosphate dehydrogenase</fullName>
        <ecNumber evidence="6">1.1.98.2</ecNumber>
    </submittedName>
</protein>
<keyword evidence="1" id="KW-0285">Flavoprotein</keyword>
<feature type="domain" description="Luciferase-like" evidence="5">
    <location>
        <begin position="1"/>
        <end position="245"/>
    </location>
</feature>
<keyword evidence="2" id="KW-0288">FMN</keyword>
<reference evidence="6 7" key="1">
    <citation type="journal article" date="2019" name="Sci. Rep.">
        <title>Extended insight into the Mycobacterium chelonae-abscessus complex through whole genome sequencing of Mycobacterium salmoniphilum outbreak and Mycobacterium salmoniphilum-like strains.</title>
        <authorList>
            <person name="Behra P.R.K."/>
            <person name="Das S."/>
            <person name="Pettersson B.M.F."/>
            <person name="Shirreff L."/>
            <person name="DuCote T."/>
            <person name="Jacobsson K.G."/>
            <person name="Ennis D.G."/>
            <person name="Kirsebom L.A."/>
        </authorList>
    </citation>
    <scope>NUCLEOTIDE SEQUENCE [LARGE SCALE GENOMIC DNA]</scope>
    <source>
        <strain evidence="6 7">CCUG 60884</strain>
    </source>
</reference>
<organism evidence="6 7">
    <name type="scientific">Mycobacteroides salmoniphilum</name>
    <dbReference type="NCBI Taxonomy" id="404941"/>
    <lineage>
        <taxon>Bacteria</taxon>
        <taxon>Bacillati</taxon>
        <taxon>Actinomycetota</taxon>
        <taxon>Actinomycetes</taxon>
        <taxon>Mycobacteriales</taxon>
        <taxon>Mycobacteriaceae</taxon>
        <taxon>Mycobacteroides</taxon>
    </lineage>
</organism>
<dbReference type="STRING" id="404941.GCA_002013645_01455"/>
<dbReference type="InterPro" id="IPR050172">
    <property type="entry name" value="SsuD_RutA_monooxygenase"/>
</dbReference>
<keyword evidence="3 6" id="KW-0560">Oxidoreductase</keyword>
<accession>A0A4V3I0L8</accession>
<dbReference type="Pfam" id="PF00296">
    <property type="entry name" value="Bac_luciferase"/>
    <property type="match status" value="1"/>
</dbReference>
<evidence type="ECO:0000256" key="1">
    <source>
        <dbReference type="ARBA" id="ARBA00022630"/>
    </source>
</evidence>
<dbReference type="Gene3D" id="3.20.20.30">
    <property type="entry name" value="Luciferase-like domain"/>
    <property type="match status" value="1"/>
</dbReference>
<evidence type="ECO:0000256" key="4">
    <source>
        <dbReference type="ARBA" id="ARBA00023033"/>
    </source>
</evidence>
<dbReference type="RefSeq" id="WP_134086046.1">
    <property type="nucleotide sequence ID" value="NZ_JAPDRC010000004.1"/>
</dbReference>
<dbReference type="Proteomes" id="UP000294604">
    <property type="component" value="Unassembled WGS sequence"/>
</dbReference>
<dbReference type="SUPFAM" id="SSF51679">
    <property type="entry name" value="Bacterial luciferase-like"/>
    <property type="match status" value="1"/>
</dbReference>
<dbReference type="PANTHER" id="PTHR42847:SF4">
    <property type="entry name" value="ALKANESULFONATE MONOOXYGENASE-RELATED"/>
    <property type="match status" value="1"/>
</dbReference>